<dbReference type="SUPFAM" id="SSF48208">
    <property type="entry name" value="Six-hairpin glycosidases"/>
    <property type="match status" value="1"/>
</dbReference>
<sequence>MRPILRLSLLLGAAVPVVAAPAVTAPAVPAPPLDTHRIARDRFGNDAPWYENRIPFFESADPKLDAVYYYRWSLFRAHQRDLGADGYISTEFLDDVGWQLEPYASLNDATGFHLGEGRWLRDRRFADDYIDFMYRRGNDRHFTDYMADSVYGRFLVDGDKAGATRHLTAMRRLYAAWNDHFDTSKGLYWVEPLLDATEYTISSIDASGGKDGFRGGDSFRPSINAYMYANARAIARLSTLTGDTAGAAEYDARAAAIKARVQASLWSEPLGHFVDRYKVDNAFVKYWAPIRGRELVGYLPWTFDLADDDAKFAAAWTHLLAKDGLGGPAGMRTVEPSYEHYMRQYRYEGTAPECQWNGPIWPFQTTQVLTGIANLLDHYHQSTVTRGDYMRLLRQYAALHYQGDRLDLEEDYHPDTGRPIVGLARSHHYFHSGFADLILTGLVGIRPRADDMLEVNPLLPGAADPQGLAWFRMQDVPYHGHSVAVTWDVDGRHYGGTPGLTIEIDGRRVAHSPTLSRLVVPVARAAVPRHDRPIDRAVQLVRGAFPKGSASSATDAENVHDAIDGRVWFFPELANGWSSAKVPAAPSSRPLSKSSPKPTAPQWYAVDFGKPVTVSRAELAFFADGKDFAAPRSLRIQIWDGTRWTPLGAPATPVANGITAVGWTPVSTSKIRVSFPQAPAKRTRLVEFKVF</sequence>
<dbReference type="InterPro" id="IPR008928">
    <property type="entry name" value="6-hairpin_glycosidase_sf"/>
</dbReference>
<dbReference type="InterPro" id="IPR012341">
    <property type="entry name" value="6hp_glycosidase-like_sf"/>
</dbReference>
<dbReference type="InterPro" id="IPR008979">
    <property type="entry name" value="Galactose-bd-like_sf"/>
</dbReference>
<comment type="caution">
    <text evidence="3">The sequence shown here is derived from an EMBL/GenBank/DDBJ whole genome shotgun (WGS) entry which is preliminary data.</text>
</comment>
<evidence type="ECO:0000259" key="2">
    <source>
        <dbReference type="Pfam" id="PF22422"/>
    </source>
</evidence>
<dbReference type="Gene3D" id="1.50.10.10">
    <property type="match status" value="1"/>
</dbReference>
<evidence type="ECO:0000313" key="4">
    <source>
        <dbReference type="Proteomes" id="UP000249555"/>
    </source>
</evidence>
<dbReference type="SUPFAM" id="SSF49785">
    <property type="entry name" value="Galactose-binding domain-like"/>
    <property type="match status" value="1"/>
</dbReference>
<evidence type="ECO:0000313" key="3">
    <source>
        <dbReference type="EMBL" id="PZO73239.1"/>
    </source>
</evidence>
<gene>
    <name evidence="3" type="ORF">DI640_09200</name>
</gene>
<dbReference type="AlphaFoldDB" id="A0A2W4Z0D4"/>
<feature type="signal peptide" evidence="1">
    <location>
        <begin position="1"/>
        <end position="19"/>
    </location>
</feature>
<dbReference type="Gene3D" id="2.60.120.260">
    <property type="entry name" value="Galactose-binding domain-like"/>
    <property type="match status" value="1"/>
</dbReference>
<feature type="domain" description="Mannosylglycerate hydrolase MGH1-like glycoside hydrolase" evidence="2">
    <location>
        <begin position="105"/>
        <end position="432"/>
    </location>
</feature>
<feature type="chain" id="PRO_5016089649" evidence="1">
    <location>
        <begin position="20"/>
        <end position="691"/>
    </location>
</feature>
<evidence type="ECO:0000256" key="1">
    <source>
        <dbReference type="SAM" id="SignalP"/>
    </source>
</evidence>
<dbReference type="EMBL" id="QFMX01000008">
    <property type="protein sequence ID" value="PZO73239.1"/>
    <property type="molecule type" value="Genomic_DNA"/>
</dbReference>
<dbReference type="InterPro" id="IPR054491">
    <property type="entry name" value="MGH1-like_GH"/>
</dbReference>
<name>A0A2W4Z0D4_9SPHN</name>
<organism evidence="3 4">
    <name type="scientific">Sphingomonas taxi</name>
    <dbReference type="NCBI Taxonomy" id="1549858"/>
    <lineage>
        <taxon>Bacteria</taxon>
        <taxon>Pseudomonadati</taxon>
        <taxon>Pseudomonadota</taxon>
        <taxon>Alphaproteobacteria</taxon>
        <taxon>Sphingomonadales</taxon>
        <taxon>Sphingomonadaceae</taxon>
        <taxon>Sphingomonas</taxon>
    </lineage>
</organism>
<proteinExistence type="predicted"/>
<protein>
    <submittedName>
        <fullName evidence="3">Glycogen debranching protein</fullName>
    </submittedName>
</protein>
<reference evidence="3 4" key="1">
    <citation type="submission" date="2017-08" db="EMBL/GenBank/DDBJ databases">
        <title>Infants hospitalized years apart are colonized by the same room-sourced microbial strains.</title>
        <authorList>
            <person name="Brooks B."/>
            <person name="Olm M.R."/>
            <person name="Firek B.A."/>
            <person name="Baker R."/>
            <person name="Thomas B.C."/>
            <person name="Morowitz M.J."/>
            <person name="Banfield J.F."/>
        </authorList>
    </citation>
    <scope>NUCLEOTIDE SEQUENCE [LARGE SCALE GENOMIC DNA]</scope>
    <source>
        <strain evidence="3">S2_018_000_R3_119</strain>
    </source>
</reference>
<dbReference type="Proteomes" id="UP000249555">
    <property type="component" value="Unassembled WGS sequence"/>
</dbReference>
<keyword evidence="1" id="KW-0732">Signal</keyword>
<dbReference type="Pfam" id="PF22422">
    <property type="entry name" value="MGH1-like_GH"/>
    <property type="match status" value="1"/>
</dbReference>
<accession>A0A2W4Z0D4</accession>
<dbReference type="GO" id="GO:0005975">
    <property type="term" value="P:carbohydrate metabolic process"/>
    <property type="evidence" value="ECO:0007669"/>
    <property type="project" value="InterPro"/>
</dbReference>